<dbReference type="InParanoid" id="A0A674I025"/>
<evidence type="ECO:0000313" key="2">
    <source>
        <dbReference type="Ensembl" id="ENSTMTP00000001329.1"/>
    </source>
</evidence>
<proteinExistence type="predicted"/>
<feature type="region of interest" description="Disordered" evidence="1">
    <location>
        <begin position="57"/>
        <end position="102"/>
    </location>
</feature>
<organism evidence="2 3">
    <name type="scientific">Terrapene triunguis</name>
    <name type="common">Three-toed box turtle</name>
    <dbReference type="NCBI Taxonomy" id="2587831"/>
    <lineage>
        <taxon>Eukaryota</taxon>
        <taxon>Metazoa</taxon>
        <taxon>Chordata</taxon>
        <taxon>Craniata</taxon>
        <taxon>Vertebrata</taxon>
        <taxon>Euteleostomi</taxon>
        <taxon>Archelosauria</taxon>
        <taxon>Testudinata</taxon>
        <taxon>Testudines</taxon>
        <taxon>Cryptodira</taxon>
        <taxon>Durocryptodira</taxon>
        <taxon>Testudinoidea</taxon>
        <taxon>Emydidae</taxon>
        <taxon>Terrapene</taxon>
    </lineage>
</organism>
<reference evidence="2" key="1">
    <citation type="submission" date="2025-08" db="UniProtKB">
        <authorList>
            <consortium name="Ensembl"/>
        </authorList>
    </citation>
    <scope>IDENTIFICATION</scope>
</reference>
<feature type="compositionally biased region" description="Gly residues" evidence="1">
    <location>
        <begin position="82"/>
        <end position="94"/>
    </location>
</feature>
<name>A0A674I025_9SAUR</name>
<evidence type="ECO:0000313" key="3">
    <source>
        <dbReference type="Proteomes" id="UP000472274"/>
    </source>
</evidence>
<sequence length="102" mass="11079">FLLRVQIFRLPQAFLPVSATPTSREPEIPMPDKFDGDCYKFCVELIISPVTGESSSPLLGQFKEGRGGWSEQEVGPQRRGRMGAGPCGRGGTGDGARMFGFL</sequence>
<reference evidence="2" key="2">
    <citation type="submission" date="2025-09" db="UniProtKB">
        <authorList>
            <consortium name="Ensembl"/>
        </authorList>
    </citation>
    <scope>IDENTIFICATION</scope>
</reference>
<evidence type="ECO:0000256" key="1">
    <source>
        <dbReference type="SAM" id="MobiDB-lite"/>
    </source>
</evidence>
<keyword evidence="3" id="KW-1185">Reference proteome</keyword>
<accession>A0A674I025</accession>
<dbReference type="AlphaFoldDB" id="A0A674I025"/>
<protein>
    <submittedName>
        <fullName evidence="2">Uncharacterized protein</fullName>
    </submittedName>
</protein>
<dbReference type="Ensembl" id="ENSTMTT00000001368.1">
    <property type="protein sequence ID" value="ENSTMTP00000001329.1"/>
    <property type="gene ID" value="ENSTMTG00000001080.1"/>
</dbReference>
<dbReference type="Proteomes" id="UP000472274">
    <property type="component" value="Unplaced"/>
</dbReference>
<dbReference type="GeneTree" id="ENSGT00990000211618"/>